<evidence type="ECO:0000256" key="7">
    <source>
        <dbReference type="ARBA" id="ARBA00022771"/>
    </source>
</evidence>
<evidence type="ECO:0000256" key="3">
    <source>
        <dbReference type="ARBA" id="ARBA00009413"/>
    </source>
</evidence>
<keyword evidence="5 11" id="KW-0479">Metal-binding</keyword>
<protein>
    <recommendedName>
        <fullName evidence="11">E3 ubiquitin-protein ligase</fullName>
        <ecNumber evidence="11">2.3.2.27</ecNumber>
    </recommendedName>
</protein>
<dbReference type="PROSITE" id="PS50089">
    <property type="entry name" value="ZF_RING_2"/>
    <property type="match status" value="1"/>
</dbReference>
<dbReference type="InterPro" id="IPR001841">
    <property type="entry name" value="Znf_RING"/>
</dbReference>
<dbReference type="OrthoDB" id="527344at2759"/>
<dbReference type="Gene3D" id="3.30.390.130">
    <property type="match status" value="1"/>
</dbReference>
<evidence type="ECO:0000313" key="15">
    <source>
        <dbReference type="EnsemblMetazoa" id="CLYHEMP006853.1"/>
    </source>
</evidence>
<dbReference type="SMART" id="SM00678">
    <property type="entry name" value="WWE"/>
    <property type="match status" value="2"/>
</dbReference>
<accession>A0A7M5VB59</accession>
<dbReference type="CDD" id="cd09633">
    <property type="entry name" value="Deltex_C"/>
    <property type="match status" value="1"/>
</dbReference>
<dbReference type="Pfam" id="PF02825">
    <property type="entry name" value="WWE"/>
    <property type="match status" value="2"/>
</dbReference>
<dbReference type="EnsemblMetazoa" id="CLYHEMT006853.1">
    <property type="protein sequence ID" value="CLYHEMP006853.1"/>
    <property type="gene ID" value="CLYHEMG006853"/>
</dbReference>
<feature type="domain" description="WWE" evidence="14">
    <location>
        <begin position="76"/>
        <end position="153"/>
    </location>
</feature>
<name>A0A7M5VB59_9CNID</name>
<dbReference type="EC" id="2.3.2.27" evidence="11"/>
<comment type="subcellular location">
    <subcellularLocation>
        <location evidence="11">Cytoplasm</location>
    </subcellularLocation>
</comment>
<keyword evidence="7 10" id="KW-0863">Zinc-finger</keyword>
<dbReference type="UniPathway" id="UPA00143"/>
<evidence type="ECO:0000259" key="14">
    <source>
        <dbReference type="PROSITE" id="PS50918"/>
    </source>
</evidence>
<sequence length="496" mass="54860">MSKVIVWEYETDMHGLFAPYEDNISNSIEDAYVKNPQDQNVDLGKIDHLLNNYEIEFNAMMQTNTKSGRQRQIQRQTYSTNSTIGSGVSWQWMTEKGWVVYDIEAIEAIERAYNQGSKTCDLGLLSFGLPNLVCIDKGYQKNKQSGFVRPIQRKVVDYKAVSGTRMKSSGTSSSTLTSAHAATNNLPSLNQPNSTTSHYQSLNGGAGSNTRPYSTQQPKSLPVSSGSSKSKSAGSISLGASSSTASHKSVGRRSSSDDKASHKKRKSNSAKPINPILDPFCSLSQPDDKNEQCAICLSELEDDNMTSLPENVLQLKICKHKFHESCLEALYKSSHNQQHCLRCPICKQIHGVLKGDQPPGRMTHRMDRHQDCEGYRGDGLIIITYNINHGIQGPEHPNPGHPYYTGNFPRTAYLPANKKGTKCLKLLEVAFERRLIFTVGTSATTGHDNCVTWTNIHHKTSSRNDGSGHGYPDPGYMDNLIEELKNVGVTDADIKP</sequence>
<evidence type="ECO:0000256" key="2">
    <source>
        <dbReference type="ARBA" id="ARBA00004906"/>
    </source>
</evidence>
<keyword evidence="9" id="KW-0914">Notch signaling pathway</keyword>
<dbReference type="AlphaFoldDB" id="A0A7M5VB59"/>
<evidence type="ECO:0000313" key="16">
    <source>
        <dbReference type="Proteomes" id="UP000594262"/>
    </source>
</evidence>
<evidence type="ECO:0000256" key="11">
    <source>
        <dbReference type="RuleBase" id="RU367105"/>
    </source>
</evidence>
<evidence type="ECO:0000256" key="9">
    <source>
        <dbReference type="ARBA" id="ARBA00022976"/>
    </source>
</evidence>
<dbReference type="Gene3D" id="3.30.720.50">
    <property type="match status" value="2"/>
</dbReference>
<dbReference type="InterPro" id="IPR039398">
    <property type="entry name" value="Deltex_fam"/>
</dbReference>
<keyword evidence="16" id="KW-1185">Reference proteome</keyword>
<evidence type="ECO:0000259" key="13">
    <source>
        <dbReference type="PROSITE" id="PS50089"/>
    </source>
</evidence>
<dbReference type="InterPro" id="IPR039396">
    <property type="entry name" value="Deltex_C"/>
</dbReference>
<keyword evidence="11" id="KW-0963">Cytoplasm</keyword>
<dbReference type="Proteomes" id="UP000594262">
    <property type="component" value="Unplaced"/>
</dbReference>
<keyword evidence="4 11" id="KW-0808">Transferase</keyword>
<dbReference type="GeneID" id="136819654"/>
<reference evidence="15" key="1">
    <citation type="submission" date="2021-01" db="UniProtKB">
        <authorList>
            <consortium name="EnsemblMetazoa"/>
        </authorList>
    </citation>
    <scope>IDENTIFICATION</scope>
</reference>
<evidence type="ECO:0000256" key="4">
    <source>
        <dbReference type="ARBA" id="ARBA00022679"/>
    </source>
</evidence>
<dbReference type="Pfam" id="PF13639">
    <property type="entry name" value="zf-RING_2"/>
    <property type="match status" value="1"/>
</dbReference>
<dbReference type="InterPro" id="IPR039399">
    <property type="entry name" value="Deltex_C_sf"/>
</dbReference>
<feature type="domain" description="RING-type" evidence="13">
    <location>
        <begin position="293"/>
        <end position="347"/>
    </location>
</feature>
<dbReference type="GO" id="GO:0007219">
    <property type="term" value="P:Notch signaling pathway"/>
    <property type="evidence" value="ECO:0007669"/>
    <property type="project" value="UniProtKB-KW"/>
</dbReference>
<dbReference type="InterPro" id="IPR037197">
    <property type="entry name" value="WWE_dom_sf"/>
</dbReference>
<evidence type="ECO:0000256" key="5">
    <source>
        <dbReference type="ARBA" id="ARBA00022723"/>
    </source>
</evidence>
<comment type="catalytic activity">
    <reaction evidence="1 11">
        <text>S-ubiquitinyl-[E2 ubiquitin-conjugating enzyme]-L-cysteine + [acceptor protein]-L-lysine = [E2 ubiquitin-conjugating enzyme]-L-cysteine + N(6)-ubiquitinyl-[acceptor protein]-L-lysine.</text>
        <dbReference type="EC" id="2.3.2.27"/>
    </reaction>
</comment>
<dbReference type="InterPro" id="IPR004170">
    <property type="entry name" value="WWE_dom"/>
</dbReference>
<dbReference type="Pfam" id="PF18102">
    <property type="entry name" value="DTC"/>
    <property type="match status" value="1"/>
</dbReference>
<feature type="compositionally biased region" description="Low complexity" evidence="12">
    <location>
        <begin position="224"/>
        <end position="248"/>
    </location>
</feature>
<feature type="domain" description="WWE" evidence="14">
    <location>
        <begin position="1"/>
        <end position="75"/>
    </location>
</feature>
<evidence type="ECO:0000256" key="10">
    <source>
        <dbReference type="PROSITE-ProRule" id="PRU00175"/>
    </source>
</evidence>
<evidence type="ECO:0000256" key="12">
    <source>
        <dbReference type="SAM" id="MobiDB-lite"/>
    </source>
</evidence>
<keyword evidence="8 11" id="KW-0862">Zinc</keyword>
<evidence type="ECO:0000256" key="6">
    <source>
        <dbReference type="ARBA" id="ARBA00022737"/>
    </source>
</evidence>
<feature type="compositionally biased region" description="Low complexity" evidence="12">
    <location>
        <begin position="168"/>
        <end position="183"/>
    </location>
</feature>
<feature type="region of interest" description="Disordered" evidence="12">
    <location>
        <begin position="161"/>
        <end position="273"/>
    </location>
</feature>
<dbReference type="SUPFAM" id="SSF57850">
    <property type="entry name" value="RING/U-box"/>
    <property type="match status" value="1"/>
</dbReference>
<evidence type="ECO:0000256" key="8">
    <source>
        <dbReference type="ARBA" id="ARBA00022833"/>
    </source>
</evidence>
<dbReference type="GO" id="GO:0008270">
    <property type="term" value="F:zinc ion binding"/>
    <property type="evidence" value="ECO:0007669"/>
    <property type="project" value="UniProtKB-KW"/>
</dbReference>
<proteinExistence type="inferred from homology"/>
<dbReference type="GO" id="GO:0061630">
    <property type="term" value="F:ubiquitin protein ligase activity"/>
    <property type="evidence" value="ECO:0007669"/>
    <property type="project" value="UniProtKB-UniRule"/>
</dbReference>
<dbReference type="PROSITE" id="PS50918">
    <property type="entry name" value="WWE"/>
    <property type="match status" value="2"/>
</dbReference>
<dbReference type="SMART" id="SM00184">
    <property type="entry name" value="RING"/>
    <property type="match status" value="1"/>
</dbReference>
<dbReference type="Gene3D" id="3.30.40.10">
    <property type="entry name" value="Zinc/RING finger domain, C3HC4 (zinc finger)"/>
    <property type="match status" value="1"/>
</dbReference>
<comment type="pathway">
    <text evidence="2 11">Protein modification; protein ubiquitination.</text>
</comment>
<dbReference type="GO" id="GO:0005737">
    <property type="term" value="C:cytoplasm"/>
    <property type="evidence" value="ECO:0007669"/>
    <property type="project" value="UniProtKB-SubCell"/>
</dbReference>
<dbReference type="RefSeq" id="XP_066931998.1">
    <property type="nucleotide sequence ID" value="XM_067075897.1"/>
</dbReference>
<dbReference type="GO" id="GO:0016567">
    <property type="term" value="P:protein ubiquitination"/>
    <property type="evidence" value="ECO:0007669"/>
    <property type="project" value="UniProtKB-UniRule"/>
</dbReference>
<dbReference type="InterPro" id="IPR018123">
    <property type="entry name" value="WWE-dom_subgr"/>
</dbReference>
<organism evidence="15 16">
    <name type="scientific">Clytia hemisphaerica</name>
    <dbReference type="NCBI Taxonomy" id="252671"/>
    <lineage>
        <taxon>Eukaryota</taxon>
        <taxon>Metazoa</taxon>
        <taxon>Cnidaria</taxon>
        <taxon>Hydrozoa</taxon>
        <taxon>Hydroidolina</taxon>
        <taxon>Leptothecata</taxon>
        <taxon>Obeliida</taxon>
        <taxon>Clytiidae</taxon>
        <taxon>Clytia</taxon>
    </lineage>
</organism>
<dbReference type="InterPro" id="IPR013083">
    <property type="entry name" value="Znf_RING/FYVE/PHD"/>
</dbReference>
<dbReference type="SUPFAM" id="SSF117839">
    <property type="entry name" value="WWE domain"/>
    <property type="match status" value="2"/>
</dbReference>
<feature type="compositionally biased region" description="Polar residues" evidence="12">
    <location>
        <begin position="184"/>
        <end position="223"/>
    </location>
</feature>
<keyword evidence="6" id="KW-0677">Repeat</keyword>
<evidence type="ECO:0000256" key="1">
    <source>
        <dbReference type="ARBA" id="ARBA00000900"/>
    </source>
</evidence>
<dbReference type="PANTHER" id="PTHR12622">
    <property type="entry name" value="DELTEX-RELATED"/>
    <property type="match status" value="1"/>
</dbReference>
<comment type="similarity">
    <text evidence="3 11">Belongs to the Deltex family.</text>
</comment>